<dbReference type="Proteomes" id="UP001602245">
    <property type="component" value="Unassembled WGS sequence"/>
</dbReference>
<dbReference type="InterPro" id="IPR034981">
    <property type="entry name" value="Imelysin-like_EfeO/Algp7"/>
</dbReference>
<dbReference type="Gene3D" id="1.20.1420.20">
    <property type="entry name" value="M75 peptidase, HXXE motif"/>
    <property type="match status" value="1"/>
</dbReference>
<sequence length="399" mass="42073">MTRIRIALLAATTVVVAAAGAFALVRSEASAAIPVPTEREARALIDKYRSDATAGISRDIRYAEAASTIGECADPPGTYAISSRYSMMPPSGADGAAAVDALREHWAQLGYRVITDVPGQNSQLLTEDPATGFRVGISRRAASYLRLVVSSPCLTLPYTPAPPVLPEEQATVREAYQQYVAGVLDRLTRDVAALRTAVAGSDRAKARAAWLTAQLTWDRVGAAYGSFGEYADAIDGLPQGLPGGVHDPDFTGLRRIEYGLWHGEALGTLRPMADAVAQQVAALRADLPGATPDAIDLPLRVHEILEDALRFHLTGLTDMGAGAVLAETAADVDATTALLDLFGPLLDERRPALRPAAHADLDALRKALRTGVRRDVDAALGGVLETLAQAPALLEVTGS</sequence>
<gene>
    <name evidence="6" type="ORF">ACFY35_00975</name>
</gene>
<feature type="domain" description="Imelysin-like" evidence="5">
    <location>
        <begin position="174"/>
        <end position="292"/>
    </location>
</feature>
<feature type="chain" id="PRO_5046441370" evidence="4">
    <location>
        <begin position="24"/>
        <end position="399"/>
    </location>
</feature>
<feature type="signal peptide" evidence="4">
    <location>
        <begin position="1"/>
        <end position="23"/>
    </location>
</feature>
<keyword evidence="3 4" id="KW-0732">Signal</keyword>
<evidence type="ECO:0000256" key="4">
    <source>
        <dbReference type="SAM" id="SignalP"/>
    </source>
</evidence>
<dbReference type="InterPro" id="IPR018976">
    <property type="entry name" value="Imelysin-like"/>
</dbReference>
<evidence type="ECO:0000259" key="5">
    <source>
        <dbReference type="Pfam" id="PF09375"/>
    </source>
</evidence>
<evidence type="ECO:0000256" key="1">
    <source>
        <dbReference type="ARBA" id="ARBA00004196"/>
    </source>
</evidence>
<name>A0ABW6W3V3_9ACTN</name>
<evidence type="ECO:0000256" key="3">
    <source>
        <dbReference type="ARBA" id="ARBA00022729"/>
    </source>
</evidence>
<dbReference type="EMBL" id="JBIAZU010000001">
    <property type="protein sequence ID" value="MFF5287979.1"/>
    <property type="molecule type" value="Genomic_DNA"/>
</dbReference>
<reference evidence="6 7" key="1">
    <citation type="submission" date="2024-10" db="EMBL/GenBank/DDBJ databases">
        <title>The Natural Products Discovery Center: Release of the First 8490 Sequenced Strains for Exploring Actinobacteria Biosynthetic Diversity.</title>
        <authorList>
            <person name="Kalkreuter E."/>
            <person name="Kautsar S.A."/>
            <person name="Yang D."/>
            <person name="Bader C.D."/>
            <person name="Teijaro C.N."/>
            <person name="Fluegel L."/>
            <person name="Davis C.M."/>
            <person name="Simpson J.R."/>
            <person name="Lauterbach L."/>
            <person name="Steele A.D."/>
            <person name="Gui C."/>
            <person name="Meng S."/>
            <person name="Li G."/>
            <person name="Viehrig K."/>
            <person name="Ye F."/>
            <person name="Su P."/>
            <person name="Kiefer A.F."/>
            <person name="Nichols A."/>
            <person name="Cepeda A.J."/>
            <person name="Yan W."/>
            <person name="Fan B."/>
            <person name="Jiang Y."/>
            <person name="Adhikari A."/>
            <person name="Zheng C.-J."/>
            <person name="Schuster L."/>
            <person name="Cowan T.M."/>
            <person name="Smanski M.J."/>
            <person name="Chevrette M.G."/>
            <person name="De Carvalho L.P.S."/>
            <person name="Shen B."/>
        </authorList>
    </citation>
    <scope>NUCLEOTIDE SEQUENCE [LARGE SCALE GENOMIC DNA]</scope>
    <source>
        <strain evidence="6 7">NPDC000087</strain>
    </source>
</reference>
<dbReference type="PANTHER" id="PTHR39192">
    <property type="entry name" value="IRON UPTAKE SYSTEM COMPONENT EFEO"/>
    <property type="match status" value="1"/>
</dbReference>
<accession>A0ABW6W3V3</accession>
<comment type="caution">
    <text evidence="6">The sequence shown here is derived from an EMBL/GenBank/DDBJ whole genome shotgun (WGS) entry which is preliminary data.</text>
</comment>
<dbReference type="RefSeq" id="WP_020518410.1">
    <property type="nucleotide sequence ID" value="NZ_JBIAZU010000001.1"/>
</dbReference>
<keyword evidence="6" id="KW-0449">Lipoprotein</keyword>
<comment type="subcellular location">
    <subcellularLocation>
        <location evidence="1">Cell envelope</location>
    </subcellularLocation>
</comment>
<proteinExistence type="inferred from homology"/>
<keyword evidence="7" id="KW-1185">Reference proteome</keyword>
<protein>
    <submittedName>
        <fullName evidence="6">EfeM/EfeO family lipoprotein</fullName>
    </submittedName>
</protein>
<evidence type="ECO:0000313" key="7">
    <source>
        <dbReference type="Proteomes" id="UP001602245"/>
    </source>
</evidence>
<dbReference type="InterPro" id="IPR050894">
    <property type="entry name" value="EfeM/EfeO_iron_uptake"/>
</dbReference>
<comment type="similarity">
    <text evidence="2">Belongs to the EfeM/EfeO family.</text>
</comment>
<dbReference type="InterPro" id="IPR038352">
    <property type="entry name" value="Imelysin_sf"/>
</dbReference>
<dbReference type="Pfam" id="PF09375">
    <property type="entry name" value="Peptidase_M75"/>
    <property type="match status" value="1"/>
</dbReference>
<evidence type="ECO:0000256" key="2">
    <source>
        <dbReference type="ARBA" id="ARBA00005989"/>
    </source>
</evidence>
<dbReference type="CDD" id="cd14656">
    <property type="entry name" value="Imelysin-like_EfeO"/>
    <property type="match status" value="1"/>
</dbReference>
<organism evidence="6 7">
    <name type="scientific">Paractinoplanes globisporus</name>
    <dbReference type="NCBI Taxonomy" id="113565"/>
    <lineage>
        <taxon>Bacteria</taxon>
        <taxon>Bacillati</taxon>
        <taxon>Actinomycetota</taxon>
        <taxon>Actinomycetes</taxon>
        <taxon>Micromonosporales</taxon>
        <taxon>Micromonosporaceae</taxon>
        <taxon>Paractinoplanes</taxon>
    </lineage>
</organism>
<evidence type="ECO:0000313" key="6">
    <source>
        <dbReference type="EMBL" id="MFF5287979.1"/>
    </source>
</evidence>
<dbReference type="PANTHER" id="PTHR39192:SF1">
    <property type="entry name" value="IRON UPTAKE SYSTEM COMPONENT EFEO"/>
    <property type="match status" value="1"/>
</dbReference>